<keyword evidence="3" id="KW-1185">Reference proteome</keyword>
<evidence type="ECO:0008006" key="4">
    <source>
        <dbReference type="Google" id="ProtNLM"/>
    </source>
</evidence>
<evidence type="ECO:0000256" key="1">
    <source>
        <dbReference type="SAM" id="SignalP"/>
    </source>
</evidence>
<comment type="caution">
    <text evidence="2">The sequence shown here is derived from an EMBL/GenBank/DDBJ whole genome shotgun (WGS) entry which is preliminary data.</text>
</comment>
<keyword evidence="1" id="KW-0732">Signal</keyword>
<dbReference type="EMBL" id="JAPDFL010000001">
    <property type="protein sequence ID" value="MCW1934724.1"/>
    <property type="molecule type" value="Genomic_DNA"/>
</dbReference>
<reference evidence="2 3" key="1">
    <citation type="submission" date="2022-10" db="EMBL/GenBank/DDBJ databases">
        <title>Pararhodobacter sp. nov., isolated from marine algae.</title>
        <authorList>
            <person name="Choi B.J."/>
            <person name="Kim J.M."/>
            <person name="Lee J.K."/>
            <person name="Choi D.G."/>
            <person name="Jeon C.O."/>
        </authorList>
    </citation>
    <scope>NUCLEOTIDE SEQUENCE [LARGE SCALE GENOMIC DNA]</scope>
    <source>
        <strain evidence="2 3">ZQ420</strain>
    </source>
</reference>
<evidence type="ECO:0000313" key="2">
    <source>
        <dbReference type="EMBL" id="MCW1934724.1"/>
    </source>
</evidence>
<organism evidence="2 3">
    <name type="scientific">Pararhodobacter zhoushanensis</name>
    <dbReference type="NCBI Taxonomy" id="2479545"/>
    <lineage>
        <taxon>Bacteria</taxon>
        <taxon>Pseudomonadati</taxon>
        <taxon>Pseudomonadota</taxon>
        <taxon>Alphaproteobacteria</taxon>
        <taxon>Rhodobacterales</taxon>
        <taxon>Paracoccaceae</taxon>
        <taxon>Pararhodobacter</taxon>
    </lineage>
</organism>
<feature type="signal peptide" evidence="1">
    <location>
        <begin position="1"/>
        <end position="20"/>
    </location>
</feature>
<sequence>MRLALALVALLAACASPDRAFWGSEEQRVTIDGRVYAVFVRSSAGESHPRVQVIRLGYARRPEHPAILIAMRQAAQQVSGCPLIEGSAEGDSGVMTARLACDAAG</sequence>
<feature type="chain" id="PRO_5045368810" description="Lipoprotein" evidence="1">
    <location>
        <begin position="21"/>
        <end position="105"/>
    </location>
</feature>
<accession>A0ABT3H4I2</accession>
<proteinExistence type="predicted"/>
<protein>
    <recommendedName>
        <fullName evidence="4">Lipoprotein</fullName>
    </recommendedName>
</protein>
<gene>
    <name evidence="2" type="ORF">OKW52_21335</name>
</gene>
<dbReference type="Proteomes" id="UP001208938">
    <property type="component" value="Unassembled WGS sequence"/>
</dbReference>
<dbReference type="RefSeq" id="WP_264507496.1">
    <property type="nucleotide sequence ID" value="NZ_JAPDFL010000001.1"/>
</dbReference>
<name>A0ABT3H4I2_9RHOB</name>
<evidence type="ECO:0000313" key="3">
    <source>
        <dbReference type="Proteomes" id="UP001208938"/>
    </source>
</evidence>